<dbReference type="AlphaFoldDB" id="A0A7S7M0C9"/>
<dbReference type="InterPro" id="IPR006685">
    <property type="entry name" value="MscS_channel_2nd"/>
</dbReference>
<dbReference type="Gene3D" id="2.30.30.60">
    <property type="match status" value="1"/>
</dbReference>
<comment type="similarity">
    <text evidence="2">Belongs to the MscS (TC 1.A.23) family.</text>
</comment>
<dbReference type="EMBL" id="CP054493">
    <property type="protein sequence ID" value="QOY54721.1"/>
    <property type="molecule type" value="Genomic_DNA"/>
</dbReference>
<feature type="domain" description="Mechanosensitive ion channel MscS" evidence="8">
    <location>
        <begin position="103"/>
        <end position="169"/>
    </location>
</feature>
<evidence type="ECO:0000256" key="5">
    <source>
        <dbReference type="ARBA" id="ARBA00022989"/>
    </source>
</evidence>
<evidence type="ECO:0000256" key="7">
    <source>
        <dbReference type="SAM" id="Phobius"/>
    </source>
</evidence>
<dbReference type="Pfam" id="PF21082">
    <property type="entry name" value="MS_channel_3rd"/>
    <property type="match status" value="1"/>
</dbReference>
<dbReference type="GO" id="GO:0005886">
    <property type="term" value="C:plasma membrane"/>
    <property type="evidence" value="ECO:0007669"/>
    <property type="project" value="UniProtKB-SubCell"/>
</dbReference>
<gene>
    <name evidence="11" type="ORF">HUE87_00275</name>
</gene>
<feature type="transmembrane region" description="Helical" evidence="7">
    <location>
        <begin position="55"/>
        <end position="73"/>
    </location>
</feature>
<protein>
    <submittedName>
        <fullName evidence="11">Mechanosensitive ion channel</fullName>
    </submittedName>
</protein>
<keyword evidence="12" id="KW-1185">Reference proteome</keyword>
<evidence type="ECO:0000259" key="10">
    <source>
        <dbReference type="Pfam" id="PF21088"/>
    </source>
</evidence>
<dbReference type="PANTHER" id="PTHR30221:SF1">
    <property type="entry name" value="SMALL-CONDUCTANCE MECHANOSENSITIVE CHANNEL"/>
    <property type="match status" value="1"/>
</dbReference>
<dbReference type="InterPro" id="IPR008910">
    <property type="entry name" value="MSC_TM_helix"/>
</dbReference>
<dbReference type="SUPFAM" id="SSF50182">
    <property type="entry name" value="Sm-like ribonucleoproteins"/>
    <property type="match status" value="1"/>
</dbReference>
<evidence type="ECO:0000313" key="11">
    <source>
        <dbReference type="EMBL" id="QOY54721.1"/>
    </source>
</evidence>
<evidence type="ECO:0000256" key="6">
    <source>
        <dbReference type="ARBA" id="ARBA00023136"/>
    </source>
</evidence>
<comment type="subcellular location">
    <subcellularLocation>
        <location evidence="1">Cell membrane</location>
        <topology evidence="1">Multi-pass membrane protein</topology>
    </subcellularLocation>
</comment>
<dbReference type="PROSITE" id="PS01246">
    <property type="entry name" value="UPF0003"/>
    <property type="match status" value="1"/>
</dbReference>
<dbReference type="Gene3D" id="1.10.287.1260">
    <property type="match status" value="1"/>
</dbReference>
<feature type="domain" description="Mechanosensitive ion channel MscS C-terminal" evidence="9">
    <location>
        <begin position="179"/>
        <end position="258"/>
    </location>
</feature>
<proteinExistence type="inferred from homology"/>
<dbReference type="Proteomes" id="UP000593836">
    <property type="component" value="Chromosome"/>
</dbReference>
<name>A0A7S7M0C9_9BACT</name>
<evidence type="ECO:0000259" key="9">
    <source>
        <dbReference type="Pfam" id="PF21082"/>
    </source>
</evidence>
<dbReference type="InterPro" id="IPR011014">
    <property type="entry name" value="MscS_channel_TM-2"/>
</dbReference>
<evidence type="ECO:0000313" key="12">
    <source>
        <dbReference type="Proteomes" id="UP000593836"/>
    </source>
</evidence>
<dbReference type="PANTHER" id="PTHR30221">
    <property type="entry name" value="SMALL-CONDUCTANCE MECHANOSENSITIVE CHANNEL"/>
    <property type="match status" value="1"/>
</dbReference>
<sequence>MDFSKYTDIITQYVSEYSLKIVAALLIFFIGKIIIKKLTALLKHLMINAKIDKTLVEFLESVIYFILLLIVIFSSLNAVGINTTSFLAIFGAAGLAVGLALKDSLSNIGAAVLIIIFRPFKVGDTIQAGGAIGTVKDINLFSTIIEPIDKSIVIVPNSSIISGNITNFSQREQRRVDHVFGIGYGDDLKLAKETLMEIINADERSLKEPAPLVAVSELGESSINFTFRVWVKTDDYWNVYFDMLEKVKLTFDEKGISIPYPQMDIHTDKTQP</sequence>
<evidence type="ECO:0000256" key="1">
    <source>
        <dbReference type="ARBA" id="ARBA00004651"/>
    </source>
</evidence>
<keyword evidence="4 7" id="KW-0812">Transmembrane</keyword>
<dbReference type="Pfam" id="PF21088">
    <property type="entry name" value="MS_channel_1st"/>
    <property type="match status" value="1"/>
</dbReference>
<keyword evidence="6 7" id="KW-0472">Membrane</keyword>
<organism evidence="11 12">
    <name type="scientific">Candidatus Sulfurimonas marisnigri</name>
    <dbReference type="NCBI Taxonomy" id="2740405"/>
    <lineage>
        <taxon>Bacteria</taxon>
        <taxon>Pseudomonadati</taxon>
        <taxon>Campylobacterota</taxon>
        <taxon>Epsilonproteobacteria</taxon>
        <taxon>Campylobacterales</taxon>
        <taxon>Sulfurimonadaceae</taxon>
        <taxon>Sulfurimonas</taxon>
    </lineage>
</organism>
<dbReference type="InterPro" id="IPR049278">
    <property type="entry name" value="MS_channel_C"/>
</dbReference>
<dbReference type="InterPro" id="IPR011066">
    <property type="entry name" value="MscS_channel_C_sf"/>
</dbReference>
<evidence type="ECO:0000256" key="3">
    <source>
        <dbReference type="ARBA" id="ARBA00022475"/>
    </source>
</evidence>
<dbReference type="InterPro" id="IPR045275">
    <property type="entry name" value="MscS_archaea/bacteria_type"/>
</dbReference>
<evidence type="ECO:0000256" key="4">
    <source>
        <dbReference type="ARBA" id="ARBA00022692"/>
    </source>
</evidence>
<evidence type="ECO:0000256" key="2">
    <source>
        <dbReference type="ARBA" id="ARBA00008017"/>
    </source>
</evidence>
<dbReference type="Gene3D" id="3.30.70.100">
    <property type="match status" value="1"/>
</dbReference>
<keyword evidence="3" id="KW-1003">Cell membrane</keyword>
<feature type="transmembrane region" description="Helical" evidence="7">
    <location>
        <begin position="17"/>
        <end position="35"/>
    </location>
</feature>
<keyword evidence="5 7" id="KW-1133">Transmembrane helix</keyword>
<dbReference type="InterPro" id="IPR006686">
    <property type="entry name" value="MscS_channel_CS"/>
</dbReference>
<dbReference type="InterPro" id="IPR023408">
    <property type="entry name" value="MscS_beta-dom_sf"/>
</dbReference>
<dbReference type="RefSeq" id="WP_194366765.1">
    <property type="nucleotide sequence ID" value="NZ_CP054493.1"/>
</dbReference>
<dbReference type="SUPFAM" id="SSF82689">
    <property type="entry name" value="Mechanosensitive channel protein MscS (YggB), C-terminal domain"/>
    <property type="match status" value="1"/>
</dbReference>
<reference evidence="11 12" key="1">
    <citation type="submission" date="2020-05" db="EMBL/GenBank/DDBJ databases">
        <title>Sulfurimonas marisnigri, sp. nov., and Sulfurimonas baltica, sp. nov., manganese oxide reducing chemolithoautotrophs of the class Epsilonproteobacteria isolated from the pelagic redoxclines of the Black and Baltic Seas and emended description of the genus Sulfurimonas.</title>
        <authorList>
            <person name="Henkel J.V."/>
            <person name="Laudan C."/>
            <person name="Werner J."/>
            <person name="Neu T."/>
            <person name="Plewe S."/>
            <person name="Sproer C."/>
            <person name="Bunk B."/>
            <person name="Schulz-Vogt H.N."/>
        </authorList>
    </citation>
    <scope>NUCLEOTIDE SEQUENCE [LARGE SCALE GENOMIC DNA]</scope>
    <source>
        <strain evidence="11 12">SoZ1</strain>
    </source>
</reference>
<dbReference type="Pfam" id="PF05552">
    <property type="entry name" value="MS_channel_1st_1"/>
    <property type="match status" value="1"/>
</dbReference>
<feature type="transmembrane region" description="Helical" evidence="7">
    <location>
        <begin position="79"/>
        <end position="101"/>
    </location>
</feature>
<dbReference type="KEGG" id="smas:HUE87_00275"/>
<dbReference type="SUPFAM" id="SSF82861">
    <property type="entry name" value="Mechanosensitive channel protein MscS (YggB), transmembrane region"/>
    <property type="match status" value="1"/>
</dbReference>
<evidence type="ECO:0000259" key="8">
    <source>
        <dbReference type="Pfam" id="PF00924"/>
    </source>
</evidence>
<dbReference type="InterPro" id="IPR049142">
    <property type="entry name" value="MS_channel_1st"/>
</dbReference>
<dbReference type="Pfam" id="PF00924">
    <property type="entry name" value="MS_channel_2nd"/>
    <property type="match status" value="1"/>
</dbReference>
<dbReference type="GO" id="GO:0008381">
    <property type="term" value="F:mechanosensitive monoatomic ion channel activity"/>
    <property type="evidence" value="ECO:0007669"/>
    <property type="project" value="InterPro"/>
</dbReference>
<accession>A0A7S7M0C9</accession>
<dbReference type="InterPro" id="IPR010920">
    <property type="entry name" value="LSM_dom_sf"/>
</dbReference>
<feature type="domain" description="Mechanosensitive ion channel transmembrane helices 2/3" evidence="10">
    <location>
        <begin position="62"/>
        <end position="102"/>
    </location>
</feature>